<dbReference type="InterPro" id="IPR013785">
    <property type="entry name" value="Aldolase_TIM"/>
</dbReference>
<evidence type="ECO:0000259" key="3">
    <source>
        <dbReference type="Pfam" id="PF02581"/>
    </source>
</evidence>
<organism evidence="4 5">
    <name type="scientific">Flavobacterium bernardetii</name>
    <dbReference type="NCBI Taxonomy" id="2813823"/>
    <lineage>
        <taxon>Bacteria</taxon>
        <taxon>Pseudomonadati</taxon>
        <taxon>Bacteroidota</taxon>
        <taxon>Flavobacteriia</taxon>
        <taxon>Flavobacteriales</taxon>
        <taxon>Flavobacteriaceae</taxon>
        <taxon>Flavobacterium</taxon>
    </lineage>
</organism>
<reference evidence="4 5" key="1">
    <citation type="submission" date="2020-08" db="EMBL/GenBank/DDBJ databases">
        <title>Description of novel Flavobacterium F-408 isolate.</title>
        <authorList>
            <person name="Saticioglu I.B."/>
            <person name="Duman M."/>
            <person name="Altun S."/>
        </authorList>
    </citation>
    <scope>NUCLEOTIDE SEQUENCE [LARGE SCALE GENOMIC DNA]</scope>
    <source>
        <strain evidence="4 5">F-408</strain>
    </source>
</reference>
<keyword evidence="2" id="KW-0784">Thiamine biosynthesis</keyword>
<comment type="pathway">
    <text evidence="1">Cofactor biosynthesis; thiamine diphosphate biosynthesis.</text>
</comment>
<evidence type="ECO:0000313" key="5">
    <source>
        <dbReference type="Proteomes" id="UP000605990"/>
    </source>
</evidence>
<dbReference type="InterPro" id="IPR036206">
    <property type="entry name" value="ThiamineP_synth_sf"/>
</dbReference>
<dbReference type="Proteomes" id="UP000605990">
    <property type="component" value="Unassembled WGS sequence"/>
</dbReference>
<gene>
    <name evidence="4" type="ORF">H8R27_01125</name>
</gene>
<evidence type="ECO:0000313" key="4">
    <source>
        <dbReference type="EMBL" id="MBC5833477.1"/>
    </source>
</evidence>
<evidence type="ECO:0000256" key="1">
    <source>
        <dbReference type="ARBA" id="ARBA00004948"/>
    </source>
</evidence>
<dbReference type="EMBL" id="JACRUN010000001">
    <property type="protein sequence ID" value="MBC5833477.1"/>
    <property type="molecule type" value="Genomic_DNA"/>
</dbReference>
<dbReference type="InterPro" id="IPR022998">
    <property type="entry name" value="ThiamineP_synth_TenI"/>
</dbReference>
<evidence type="ECO:0000256" key="2">
    <source>
        <dbReference type="ARBA" id="ARBA00022977"/>
    </source>
</evidence>
<comment type="caution">
    <text evidence="4">The sequence shown here is derived from an EMBL/GenBank/DDBJ whole genome shotgun (WGS) entry which is preliminary data.</text>
</comment>
<protein>
    <submittedName>
        <fullName evidence="4">Thiamine phosphate synthase</fullName>
    </submittedName>
</protein>
<dbReference type="RefSeq" id="WP_166124728.1">
    <property type="nucleotide sequence ID" value="NZ_JAANOQ010000001.1"/>
</dbReference>
<sequence length="195" mass="22902">MIVITNPFSIENEFQILHQLFEEGLALLHVRKPTYSEKEMRSFLTNIDENYRSRIVLHKYHKLAEEFQINRIHFYEKEQVNPARFQKPCRYVFSTSTHNMTIFNDLKTEFYSAFLSPVFPSISKPNYKSDENLLETISKRTNFNTKLVALGGINENNIKIALDSGFDDVALLGCIWLNDNPIQKFKKCQKIVHSY</sequence>
<dbReference type="CDD" id="cd00564">
    <property type="entry name" value="TMP_TenI"/>
    <property type="match status" value="1"/>
</dbReference>
<dbReference type="Gene3D" id="3.20.20.70">
    <property type="entry name" value="Aldolase class I"/>
    <property type="match status" value="1"/>
</dbReference>
<accession>A0ABR7IVE4</accession>
<keyword evidence="5" id="KW-1185">Reference proteome</keyword>
<proteinExistence type="predicted"/>
<name>A0ABR7IVE4_9FLAO</name>
<dbReference type="SUPFAM" id="SSF51391">
    <property type="entry name" value="Thiamin phosphate synthase"/>
    <property type="match status" value="1"/>
</dbReference>
<dbReference type="PANTHER" id="PTHR20857">
    <property type="entry name" value="THIAMINE-PHOSPHATE PYROPHOSPHORYLASE"/>
    <property type="match status" value="1"/>
</dbReference>
<feature type="domain" description="Thiamine phosphate synthase/TenI" evidence="3">
    <location>
        <begin position="3"/>
        <end position="173"/>
    </location>
</feature>
<dbReference type="PANTHER" id="PTHR20857:SF15">
    <property type="entry name" value="THIAMINE-PHOSPHATE SYNTHASE"/>
    <property type="match status" value="1"/>
</dbReference>
<dbReference type="Pfam" id="PF02581">
    <property type="entry name" value="TMP-TENI"/>
    <property type="match status" value="1"/>
</dbReference>